<dbReference type="EMBL" id="CP000479">
    <property type="protein sequence ID" value="ABK68116.1"/>
    <property type="molecule type" value="Genomic_DNA"/>
</dbReference>
<dbReference type="Proteomes" id="UP000001574">
    <property type="component" value="Chromosome"/>
</dbReference>
<gene>
    <name evidence="1" type="ordered locus">MAV_2136</name>
</gene>
<accession>A0A0H3A0L7</accession>
<evidence type="ECO:0000313" key="1">
    <source>
        <dbReference type="EMBL" id="ABK68116.1"/>
    </source>
</evidence>
<organism evidence="1 2">
    <name type="scientific">Mycobacterium avium (strain 104)</name>
    <dbReference type="NCBI Taxonomy" id="243243"/>
    <lineage>
        <taxon>Bacteria</taxon>
        <taxon>Bacillati</taxon>
        <taxon>Actinomycetota</taxon>
        <taxon>Actinomycetes</taxon>
        <taxon>Mycobacteriales</taxon>
        <taxon>Mycobacteriaceae</taxon>
        <taxon>Mycobacterium</taxon>
        <taxon>Mycobacterium avium complex (MAC)</taxon>
    </lineage>
</organism>
<protein>
    <submittedName>
        <fullName evidence="1">Uncharacterized protein</fullName>
    </submittedName>
</protein>
<reference evidence="1 2" key="1">
    <citation type="submission" date="2006-10" db="EMBL/GenBank/DDBJ databases">
        <authorList>
            <person name="Fleischmann R.D."/>
            <person name="Dodson R.J."/>
            <person name="Haft D.H."/>
            <person name="Merkel J.S."/>
            <person name="Nelson W.C."/>
            <person name="Fraser C.M."/>
        </authorList>
    </citation>
    <scope>NUCLEOTIDE SEQUENCE [LARGE SCALE GENOMIC DNA]</scope>
    <source>
        <strain evidence="1 2">104</strain>
    </source>
</reference>
<sequence length="71" mass="7549">MLGYPCGLGDFACRGASVVLPGKAGPGRVEQQLARRRRGAGRIEAGAAAAPRLVDGRWATWLSSRRWLTLG</sequence>
<proteinExistence type="predicted"/>
<dbReference type="KEGG" id="mav:MAV_2136"/>
<evidence type="ECO:0000313" key="2">
    <source>
        <dbReference type="Proteomes" id="UP000001574"/>
    </source>
</evidence>
<name>A0A0H3A0L7_MYCA1</name>
<dbReference type="HOGENOM" id="CLU_2735665_0_0_11"/>
<dbReference type="AlphaFoldDB" id="A0A0H3A0L7"/>